<dbReference type="OrthoDB" id="1372046at2759"/>
<keyword evidence="4 7" id="KW-0479">Metal-binding</keyword>
<name>A0A371HNI2_MUCPR</name>
<evidence type="ECO:0000256" key="2">
    <source>
        <dbReference type="ARBA" id="ARBA00010617"/>
    </source>
</evidence>
<evidence type="ECO:0000313" key="10">
    <source>
        <dbReference type="EMBL" id="RDY04244.1"/>
    </source>
</evidence>
<keyword evidence="7 8" id="KW-0349">Heme</keyword>
<keyword evidence="6 7" id="KW-0408">Iron</keyword>
<dbReference type="GO" id="GO:0010268">
    <property type="term" value="P:brassinosteroid homeostasis"/>
    <property type="evidence" value="ECO:0007669"/>
    <property type="project" value="TreeGrafter"/>
</dbReference>
<dbReference type="GO" id="GO:0016705">
    <property type="term" value="F:oxidoreductase activity, acting on paired donors, with incorporation or reduction of molecular oxygen"/>
    <property type="evidence" value="ECO:0007669"/>
    <property type="project" value="InterPro"/>
</dbReference>
<evidence type="ECO:0000256" key="8">
    <source>
        <dbReference type="RuleBase" id="RU000461"/>
    </source>
</evidence>
<gene>
    <name evidence="10" type="primary">BA13</name>
    <name evidence="10" type="ORF">CR513_12067</name>
</gene>
<evidence type="ECO:0000256" key="3">
    <source>
        <dbReference type="ARBA" id="ARBA00022692"/>
    </source>
</evidence>
<dbReference type="GO" id="GO:0004497">
    <property type="term" value="F:monooxygenase activity"/>
    <property type="evidence" value="ECO:0007669"/>
    <property type="project" value="UniProtKB-KW"/>
</dbReference>
<dbReference type="SUPFAM" id="SSF48264">
    <property type="entry name" value="Cytochrome P450"/>
    <property type="match status" value="1"/>
</dbReference>
<dbReference type="PRINTS" id="PR00465">
    <property type="entry name" value="EP450IV"/>
</dbReference>
<keyword evidence="5 9" id="KW-1133">Transmembrane helix</keyword>
<protein>
    <submittedName>
        <fullName evidence="10">Cytochrome P450 85A</fullName>
    </submittedName>
</protein>
<keyword evidence="9" id="KW-0472">Membrane</keyword>
<proteinExistence type="inferred from homology"/>
<keyword evidence="8" id="KW-0503">Monooxygenase</keyword>
<dbReference type="GO" id="GO:0016125">
    <property type="term" value="P:sterol metabolic process"/>
    <property type="evidence" value="ECO:0007669"/>
    <property type="project" value="TreeGrafter"/>
</dbReference>
<evidence type="ECO:0000256" key="6">
    <source>
        <dbReference type="ARBA" id="ARBA00023004"/>
    </source>
</evidence>
<dbReference type="Gene3D" id="1.10.630.10">
    <property type="entry name" value="Cytochrome P450"/>
    <property type="match status" value="1"/>
</dbReference>
<dbReference type="InterPro" id="IPR017972">
    <property type="entry name" value="Cyt_P450_CS"/>
</dbReference>
<comment type="caution">
    <text evidence="10">The sequence shown here is derived from an EMBL/GenBank/DDBJ whole genome shotgun (WGS) entry which is preliminary data.</text>
</comment>
<comment type="cofactor">
    <cofactor evidence="7">
        <name>heme</name>
        <dbReference type="ChEBI" id="CHEBI:30413"/>
    </cofactor>
</comment>
<dbReference type="InterPro" id="IPR036396">
    <property type="entry name" value="Cyt_P450_sf"/>
</dbReference>
<dbReference type="CDD" id="cd11043">
    <property type="entry name" value="CYP90-like"/>
    <property type="match status" value="1"/>
</dbReference>
<sequence length="467" mass="53508">MYVVNIMLTMFYYALALTFCTFFALLKWNKIRYSRKGMPPGSLGWPFLGESLRFLTQGPGFMKGRRSRYGNFFKTHALGSPIVVSMNPDVNRYILMNEAKGLVPGYPDSMRKILGTNIAEVHGATHKRIRGSLLSLIGPIAAKDRLLPELDDFMSSNLDNWAGKIVDLQEKTVEMVFLVSMKAVVENEPNSFLKSFKATFDNMALATISLPIKIPGTDYFRGLTARGKVVKMLRELLAKRRASSDTHNDILDQLLKSEDSKNKLDDEEIIEQIITILYSGYETVSTTTMMAIKYLGHNPSILQAVRDEHFAIQQKKMPNERISWDDYKNMGITRAVILETLRLASVVAGVMRRTTDDIELNGFVIPKGWRVYAYTRETNLDPFLYQQPYTFNPWRWLDKGLESHNHNLLFGAGTRVCPGKEWGMLKISIFLHYFVTRYRWEETKGNKLLKFPRVLAPEGLHVKITEY</sequence>
<dbReference type="STRING" id="157652.A0A371HNI2"/>
<dbReference type="GO" id="GO:0016020">
    <property type="term" value="C:membrane"/>
    <property type="evidence" value="ECO:0007669"/>
    <property type="project" value="UniProtKB-SubCell"/>
</dbReference>
<accession>A0A371HNI2</accession>
<evidence type="ECO:0000256" key="7">
    <source>
        <dbReference type="PIRSR" id="PIRSR602403-1"/>
    </source>
</evidence>
<reference evidence="10" key="1">
    <citation type="submission" date="2018-05" db="EMBL/GenBank/DDBJ databases">
        <title>Draft genome of Mucuna pruriens seed.</title>
        <authorList>
            <person name="Nnadi N.E."/>
            <person name="Vos R."/>
            <person name="Hasami M.H."/>
            <person name="Devisetty U.K."/>
            <person name="Aguiy J.C."/>
        </authorList>
    </citation>
    <scope>NUCLEOTIDE SEQUENCE [LARGE SCALE GENOMIC DNA]</scope>
    <source>
        <strain evidence="10">JCA_2017</strain>
    </source>
</reference>
<feature type="transmembrane region" description="Helical" evidence="9">
    <location>
        <begin position="6"/>
        <end position="26"/>
    </location>
</feature>
<keyword evidence="11" id="KW-1185">Reference proteome</keyword>
<evidence type="ECO:0000256" key="5">
    <source>
        <dbReference type="ARBA" id="ARBA00022989"/>
    </source>
</evidence>
<dbReference type="PANTHER" id="PTHR24286">
    <property type="entry name" value="CYTOCHROME P450 26"/>
    <property type="match status" value="1"/>
</dbReference>
<feature type="non-terminal residue" evidence="10">
    <location>
        <position position="467"/>
    </location>
</feature>
<dbReference type="GO" id="GO:0020037">
    <property type="term" value="F:heme binding"/>
    <property type="evidence" value="ECO:0007669"/>
    <property type="project" value="InterPro"/>
</dbReference>
<dbReference type="GO" id="GO:0016132">
    <property type="term" value="P:brassinosteroid biosynthetic process"/>
    <property type="evidence" value="ECO:0007669"/>
    <property type="project" value="TreeGrafter"/>
</dbReference>
<evidence type="ECO:0000256" key="4">
    <source>
        <dbReference type="ARBA" id="ARBA00022723"/>
    </source>
</evidence>
<evidence type="ECO:0000313" key="11">
    <source>
        <dbReference type="Proteomes" id="UP000257109"/>
    </source>
</evidence>
<dbReference type="InterPro" id="IPR001128">
    <property type="entry name" value="Cyt_P450"/>
</dbReference>
<dbReference type="PROSITE" id="PS00086">
    <property type="entry name" value="CYTOCHROME_P450"/>
    <property type="match status" value="1"/>
</dbReference>
<dbReference type="Proteomes" id="UP000257109">
    <property type="component" value="Unassembled WGS sequence"/>
</dbReference>
<dbReference type="GO" id="GO:0005506">
    <property type="term" value="F:iron ion binding"/>
    <property type="evidence" value="ECO:0007669"/>
    <property type="project" value="InterPro"/>
</dbReference>
<keyword evidence="3 9" id="KW-0812">Transmembrane</keyword>
<dbReference type="PANTHER" id="PTHR24286:SF105">
    <property type="entry name" value="CYTOCHROME P450 85A-LIKE"/>
    <property type="match status" value="1"/>
</dbReference>
<dbReference type="PRINTS" id="PR00385">
    <property type="entry name" value="P450"/>
</dbReference>
<comment type="subcellular location">
    <subcellularLocation>
        <location evidence="1">Membrane</location>
        <topology evidence="1">Single-pass membrane protein</topology>
    </subcellularLocation>
</comment>
<evidence type="ECO:0000256" key="1">
    <source>
        <dbReference type="ARBA" id="ARBA00004167"/>
    </source>
</evidence>
<comment type="similarity">
    <text evidence="2 8">Belongs to the cytochrome P450 family.</text>
</comment>
<dbReference type="Pfam" id="PF00067">
    <property type="entry name" value="p450"/>
    <property type="match status" value="1"/>
</dbReference>
<evidence type="ECO:0000256" key="9">
    <source>
        <dbReference type="SAM" id="Phobius"/>
    </source>
</evidence>
<dbReference type="EMBL" id="QJKJ01002119">
    <property type="protein sequence ID" value="RDY04244.1"/>
    <property type="molecule type" value="Genomic_DNA"/>
</dbReference>
<feature type="binding site" description="axial binding residue" evidence="7">
    <location>
        <position position="417"/>
    </location>
    <ligand>
        <name>heme</name>
        <dbReference type="ChEBI" id="CHEBI:30413"/>
    </ligand>
    <ligandPart>
        <name>Fe</name>
        <dbReference type="ChEBI" id="CHEBI:18248"/>
    </ligandPart>
</feature>
<dbReference type="InterPro" id="IPR002403">
    <property type="entry name" value="Cyt_P450_E_grp-IV"/>
</dbReference>
<dbReference type="AlphaFoldDB" id="A0A371HNI2"/>
<organism evidence="10 11">
    <name type="scientific">Mucuna pruriens</name>
    <name type="common">Velvet bean</name>
    <name type="synonym">Dolichos pruriens</name>
    <dbReference type="NCBI Taxonomy" id="157652"/>
    <lineage>
        <taxon>Eukaryota</taxon>
        <taxon>Viridiplantae</taxon>
        <taxon>Streptophyta</taxon>
        <taxon>Embryophyta</taxon>
        <taxon>Tracheophyta</taxon>
        <taxon>Spermatophyta</taxon>
        <taxon>Magnoliopsida</taxon>
        <taxon>eudicotyledons</taxon>
        <taxon>Gunneridae</taxon>
        <taxon>Pentapetalae</taxon>
        <taxon>rosids</taxon>
        <taxon>fabids</taxon>
        <taxon>Fabales</taxon>
        <taxon>Fabaceae</taxon>
        <taxon>Papilionoideae</taxon>
        <taxon>50 kb inversion clade</taxon>
        <taxon>NPAAA clade</taxon>
        <taxon>indigoferoid/millettioid clade</taxon>
        <taxon>Phaseoleae</taxon>
        <taxon>Mucuna</taxon>
    </lineage>
</organism>
<keyword evidence="8" id="KW-0560">Oxidoreductase</keyword>